<dbReference type="AlphaFoldDB" id="A0A841MLJ1"/>
<organism evidence="2 3">
    <name type="scientific">Algoriphagus iocasae</name>
    <dbReference type="NCBI Taxonomy" id="1836499"/>
    <lineage>
        <taxon>Bacteria</taxon>
        <taxon>Pseudomonadati</taxon>
        <taxon>Bacteroidota</taxon>
        <taxon>Cytophagia</taxon>
        <taxon>Cytophagales</taxon>
        <taxon>Cyclobacteriaceae</taxon>
        <taxon>Algoriphagus</taxon>
    </lineage>
</organism>
<evidence type="ECO:0000313" key="2">
    <source>
        <dbReference type="EMBL" id="MBB6327743.1"/>
    </source>
</evidence>
<proteinExistence type="predicted"/>
<protein>
    <submittedName>
        <fullName evidence="2">Glycosyltransferase involved in cell wall biosynthesis</fullName>
    </submittedName>
</protein>
<dbReference type="CDD" id="cd00761">
    <property type="entry name" value="Glyco_tranf_GTA_type"/>
    <property type="match status" value="1"/>
</dbReference>
<reference evidence="2 3" key="1">
    <citation type="submission" date="2020-08" db="EMBL/GenBank/DDBJ databases">
        <title>Genomic Encyclopedia of Type Strains, Phase IV (KMG-IV): sequencing the most valuable type-strain genomes for metagenomic binning, comparative biology and taxonomic classification.</title>
        <authorList>
            <person name="Goeker M."/>
        </authorList>
    </citation>
    <scope>NUCLEOTIDE SEQUENCE [LARGE SCALE GENOMIC DNA]</scope>
    <source>
        <strain evidence="2 3">DSM 102044</strain>
    </source>
</reference>
<dbReference type="PANTHER" id="PTHR43685">
    <property type="entry name" value="GLYCOSYLTRANSFERASE"/>
    <property type="match status" value="1"/>
</dbReference>
<dbReference type="Proteomes" id="UP000588604">
    <property type="component" value="Unassembled WGS sequence"/>
</dbReference>
<keyword evidence="3" id="KW-1185">Reference proteome</keyword>
<accession>A0A841MLJ1</accession>
<comment type="caution">
    <text evidence="2">The sequence shown here is derived from an EMBL/GenBank/DDBJ whole genome shotgun (WGS) entry which is preliminary data.</text>
</comment>
<dbReference type="GO" id="GO:0016740">
    <property type="term" value="F:transferase activity"/>
    <property type="evidence" value="ECO:0007669"/>
    <property type="project" value="UniProtKB-KW"/>
</dbReference>
<sequence length="289" mass="32932">MSFIVSVIIPTYRDWETLNDCLINLQNQTIPKSSFEIIIVNNDPSDIKPDDLTISENTKIISESKPGSYAARNKGILEAKGNVLAFTDSDCLPTPDWIENALEYLEDGFDLVGGEMEFFKSKKGSDLAFLYEKKFGFNQKRNVEEKGQSITANLFCSRKVIDAVGLFPEGLMSGGDFVWTKKATTAGFKMAFGKNVLVKHPTRKSIAEIVRKKKRTIGGMYSRFYKNYSPKQKLKFGLHFVRPHISIFTYNDLSILEKTKLFFATWYVECLGMREMILLDFKKKTAERS</sequence>
<dbReference type="InterPro" id="IPR050834">
    <property type="entry name" value="Glycosyltransf_2"/>
</dbReference>
<feature type="domain" description="Glycosyltransferase 2-like" evidence="1">
    <location>
        <begin position="6"/>
        <end position="128"/>
    </location>
</feature>
<dbReference type="Pfam" id="PF00535">
    <property type="entry name" value="Glycos_transf_2"/>
    <property type="match status" value="1"/>
</dbReference>
<dbReference type="InterPro" id="IPR029044">
    <property type="entry name" value="Nucleotide-diphossugar_trans"/>
</dbReference>
<dbReference type="PANTHER" id="PTHR43685:SF2">
    <property type="entry name" value="GLYCOSYLTRANSFERASE 2-LIKE DOMAIN-CONTAINING PROTEIN"/>
    <property type="match status" value="1"/>
</dbReference>
<dbReference type="Gene3D" id="3.90.550.10">
    <property type="entry name" value="Spore Coat Polysaccharide Biosynthesis Protein SpsA, Chain A"/>
    <property type="match status" value="1"/>
</dbReference>
<dbReference type="SUPFAM" id="SSF53448">
    <property type="entry name" value="Nucleotide-diphospho-sugar transferases"/>
    <property type="match status" value="1"/>
</dbReference>
<dbReference type="RefSeq" id="WP_184496504.1">
    <property type="nucleotide sequence ID" value="NZ_JACIJO010000003.1"/>
</dbReference>
<keyword evidence="2" id="KW-0808">Transferase</keyword>
<dbReference type="EMBL" id="JACIJO010000003">
    <property type="protein sequence ID" value="MBB6327743.1"/>
    <property type="molecule type" value="Genomic_DNA"/>
</dbReference>
<dbReference type="InterPro" id="IPR001173">
    <property type="entry name" value="Glyco_trans_2-like"/>
</dbReference>
<name>A0A841MLJ1_9BACT</name>
<evidence type="ECO:0000313" key="3">
    <source>
        <dbReference type="Proteomes" id="UP000588604"/>
    </source>
</evidence>
<gene>
    <name evidence="2" type="ORF">FHS59_003386</name>
</gene>
<evidence type="ECO:0000259" key="1">
    <source>
        <dbReference type="Pfam" id="PF00535"/>
    </source>
</evidence>